<reference evidence="4" key="2">
    <citation type="submission" date="2025-08" db="UniProtKB">
        <authorList>
            <consortium name="RefSeq"/>
        </authorList>
    </citation>
    <scope>IDENTIFICATION</scope>
    <source>
        <tissue evidence="4">Young leaves</tissue>
    </source>
</reference>
<dbReference type="RefSeq" id="XP_008806546.1">
    <property type="nucleotide sequence ID" value="XM_008808324.4"/>
</dbReference>
<dbReference type="Pfam" id="PF02517">
    <property type="entry name" value="Rce1-like"/>
    <property type="match status" value="1"/>
</dbReference>
<keyword evidence="1" id="KW-0472">Membrane</keyword>
<dbReference type="KEGG" id="pda:103719198"/>
<feature type="transmembrane region" description="Helical" evidence="1">
    <location>
        <begin position="264"/>
        <end position="282"/>
    </location>
</feature>
<evidence type="ECO:0000256" key="1">
    <source>
        <dbReference type="SAM" id="Phobius"/>
    </source>
</evidence>
<keyword evidence="1" id="KW-1133">Transmembrane helix</keyword>
<accession>A0A8B7CU84</accession>
<dbReference type="PANTHER" id="PTHR43592:SF4">
    <property type="entry name" value="CAAX AMINO TERMINAL PROTEASE FAMILY PROTEIN"/>
    <property type="match status" value="1"/>
</dbReference>
<feature type="transmembrane region" description="Helical" evidence="1">
    <location>
        <begin position="163"/>
        <end position="187"/>
    </location>
</feature>
<evidence type="ECO:0000313" key="3">
    <source>
        <dbReference type="Proteomes" id="UP000228380"/>
    </source>
</evidence>
<dbReference type="Proteomes" id="UP000228380">
    <property type="component" value="Chromosome 2"/>
</dbReference>
<organism evidence="3 4">
    <name type="scientific">Phoenix dactylifera</name>
    <name type="common">Date palm</name>
    <dbReference type="NCBI Taxonomy" id="42345"/>
    <lineage>
        <taxon>Eukaryota</taxon>
        <taxon>Viridiplantae</taxon>
        <taxon>Streptophyta</taxon>
        <taxon>Embryophyta</taxon>
        <taxon>Tracheophyta</taxon>
        <taxon>Spermatophyta</taxon>
        <taxon>Magnoliopsida</taxon>
        <taxon>Liliopsida</taxon>
        <taxon>Arecaceae</taxon>
        <taxon>Coryphoideae</taxon>
        <taxon>Phoeniceae</taxon>
        <taxon>Phoenix</taxon>
    </lineage>
</organism>
<gene>
    <name evidence="4" type="primary">LOC103719198</name>
</gene>
<feature type="transmembrane region" description="Helical" evidence="1">
    <location>
        <begin position="199"/>
        <end position="220"/>
    </location>
</feature>
<name>A0A8B7CU84_PHODC</name>
<dbReference type="PANTHER" id="PTHR43592">
    <property type="entry name" value="CAAX AMINO TERMINAL PROTEASE"/>
    <property type="match status" value="1"/>
</dbReference>
<protein>
    <submittedName>
        <fullName evidence="4">Uncharacterized protein LOC103719198</fullName>
    </submittedName>
</protein>
<dbReference type="GO" id="GO:0080120">
    <property type="term" value="P:CAAX-box protein maturation"/>
    <property type="evidence" value="ECO:0007669"/>
    <property type="project" value="UniProtKB-ARBA"/>
</dbReference>
<reference evidence="3" key="1">
    <citation type="journal article" date="2019" name="Nat. Commun.">
        <title>Genome-wide association mapping of date palm fruit traits.</title>
        <authorList>
            <person name="Hazzouri K.M."/>
            <person name="Gros-Balthazard M."/>
            <person name="Flowers J.M."/>
            <person name="Copetti D."/>
            <person name="Lemansour A."/>
            <person name="Lebrun M."/>
            <person name="Masmoudi K."/>
            <person name="Ferrand S."/>
            <person name="Dhar M.I."/>
            <person name="Fresquez Z.A."/>
            <person name="Rosas U."/>
            <person name="Zhang J."/>
            <person name="Talag J."/>
            <person name="Lee S."/>
            <person name="Kudrna D."/>
            <person name="Powell R.F."/>
            <person name="Leitch I.J."/>
            <person name="Krueger R.R."/>
            <person name="Wing R.A."/>
            <person name="Amiri K.M.A."/>
            <person name="Purugganan M.D."/>
        </authorList>
    </citation>
    <scope>NUCLEOTIDE SEQUENCE [LARGE SCALE GENOMIC DNA]</scope>
    <source>
        <strain evidence="3">cv. Khalas</strain>
    </source>
</reference>
<dbReference type="AlphaFoldDB" id="A0A8B7CU84"/>
<dbReference type="GeneID" id="103719198"/>
<sequence>MTLPAATNPVSLFGPSLAAVKIIPLSAPHAPSRCPLISFNRRSNTSLFRSSCSKKNGAQDPFESFSVLSLDIPWDSKSIWVTFAAYFFSLHIPLSFGGLSVIAQMLHQPVLDPLTMAVSINILETTEYLGALALLHYTTKPQYKLSCFFLQKLLSEQRSSIKASAVAVGFLIALVLFTSILADRLIGPKDVNNPILKEILLYSPTSEMACFFLYCLITPLLEETVYRGFLLTSLASTMKWWQAVIISSCIFSAAHFSGENFLQLFLIGCVLGSVYCWTGNLASSFTVHSVYNAGILIATALS</sequence>
<keyword evidence="1" id="KW-0812">Transmembrane</keyword>
<feature type="domain" description="CAAX prenyl protease 2/Lysostaphin resistance protein A-like" evidence="2">
    <location>
        <begin position="207"/>
        <end position="293"/>
    </location>
</feature>
<evidence type="ECO:0000259" key="2">
    <source>
        <dbReference type="Pfam" id="PF02517"/>
    </source>
</evidence>
<dbReference type="GO" id="GO:0004175">
    <property type="term" value="F:endopeptidase activity"/>
    <property type="evidence" value="ECO:0007669"/>
    <property type="project" value="UniProtKB-ARBA"/>
</dbReference>
<dbReference type="InterPro" id="IPR003675">
    <property type="entry name" value="Rce1/LyrA-like_dom"/>
</dbReference>
<keyword evidence="3" id="KW-1185">Reference proteome</keyword>
<evidence type="ECO:0000313" key="4">
    <source>
        <dbReference type="RefSeq" id="XP_008806546.1"/>
    </source>
</evidence>
<dbReference type="OrthoDB" id="1742244at2759"/>
<proteinExistence type="predicted"/>
<feature type="transmembrane region" description="Helical" evidence="1">
    <location>
        <begin position="83"/>
        <end position="106"/>
    </location>
</feature>